<accession>A0A1W1W1H8</accession>
<protein>
    <submittedName>
        <fullName evidence="5">3-oxoacyl-[acyl-carrier-protein] synthase-3</fullName>
    </submittedName>
</protein>
<sequence length="339" mass="37590">MCKAEIPVGLVDFEIYLPDTFMDASELAKLTGIPENVIREKLGVNRKPVGGPDDHCVTMAIKAAKKLLDKTGISPEEIDLIIYPGEEYKEYICWTGSIKIQKELGAYNCWAFDISYRCAATPLALKLAKDLILTNDDINTVLIAGGNTNAYLVNYEDPNQTFMFDMAPSGHAAIIKRGYEKNLILGTGIHTEPIFADDVIPLLGGTKYPITHENLDKYGWKLVLPDPERMKRDLAERSLPAFIKPVDIALQKSGLTRADIDYLAIIHIKRSAHEAILQELGLRPEQSVYLEDYGHTGHTDQYLSLQLALEQGKVKPGDHVVFLGAGTGYAFTATVIRWG</sequence>
<dbReference type="NCBIfam" id="NF005308">
    <property type="entry name" value="PRK06840.1"/>
    <property type="match status" value="1"/>
</dbReference>
<evidence type="ECO:0000256" key="1">
    <source>
        <dbReference type="ARBA" id="ARBA00022679"/>
    </source>
</evidence>
<dbReference type="Pfam" id="PF08545">
    <property type="entry name" value="ACP_syn_III"/>
    <property type="match status" value="1"/>
</dbReference>
<evidence type="ECO:0000313" key="5">
    <source>
        <dbReference type="EMBL" id="SMB99231.1"/>
    </source>
</evidence>
<organism evidence="5 6">
    <name type="scientific">Thermanaeromonas toyohensis ToBE</name>
    <dbReference type="NCBI Taxonomy" id="698762"/>
    <lineage>
        <taxon>Bacteria</taxon>
        <taxon>Bacillati</taxon>
        <taxon>Bacillota</taxon>
        <taxon>Clostridia</taxon>
        <taxon>Neomoorellales</taxon>
        <taxon>Neomoorellaceae</taxon>
        <taxon>Thermanaeromonas</taxon>
    </lineage>
</organism>
<dbReference type="InterPro" id="IPR013747">
    <property type="entry name" value="ACP_syn_III_C"/>
</dbReference>
<feature type="domain" description="Beta-ketoacyl-[acyl-carrier-protein] synthase III C-terminal" evidence="3">
    <location>
        <begin position="250"/>
        <end position="338"/>
    </location>
</feature>
<name>A0A1W1W1H8_9FIRM</name>
<dbReference type="InterPro" id="IPR013751">
    <property type="entry name" value="ACP_syn_III_N"/>
</dbReference>
<dbReference type="RefSeq" id="WP_084666501.1">
    <property type="nucleotide sequence ID" value="NZ_LT838272.1"/>
</dbReference>
<dbReference type="InterPro" id="IPR016039">
    <property type="entry name" value="Thiolase-like"/>
</dbReference>
<dbReference type="PANTHER" id="PTHR34069">
    <property type="entry name" value="3-OXOACYL-[ACYL-CARRIER-PROTEIN] SYNTHASE 3"/>
    <property type="match status" value="1"/>
</dbReference>
<evidence type="ECO:0000259" key="4">
    <source>
        <dbReference type="Pfam" id="PF08545"/>
    </source>
</evidence>
<dbReference type="EMBL" id="LT838272">
    <property type="protein sequence ID" value="SMB99231.1"/>
    <property type="molecule type" value="Genomic_DNA"/>
</dbReference>
<dbReference type="GO" id="GO:0044550">
    <property type="term" value="P:secondary metabolite biosynthetic process"/>
    <property type="evidence" value="ECO:0007669"/>
    <property type="project" value="TreeGrafter"/>
</dbReference>
<dbReference type="Proteomes" id="UP000192569">
    <property type="component" value="Chromosome I"/>
</dbReference>
<feature type="domain" description="Beta-ketoacyl-[acyl-carrier-protein] synthase III N-terminal" evidence="4">
    <location>
        <begin position="112"/>
        <end position="192"/>
    </location>
</feature>
<proteinExistence type="predicted"/>
<dbReference type="GO" id="GO:0006633">
    <property type="term" value="P:fatty acid biosynthetic process"/>
    <property type="evidence" value="ECO:0007669"/>
    <property type="project" value="InterPro"/>
</dbReference>
<dbReference type="PANTHER" id="PTHR34069:SF2">
    <property type="entry name" value="BETA-KETOACYL-[ACYL-CARRIER-PROTEIN] SYNTHASE III"/>
    <property type="match status" value="1"/>
</dbReference>
<dbReference type="AlphaFoldDB" id="A0A1W1W1H8"/>
<dbReference type="SUPFAM" id="SSF53901">
    <property type="entry name" value="Thiolase-like"/>
    <property type="match status" value="1"/>
</dbReference>
<evidence type="ECO:0000313" key="6">
    <source>
        <dbReference type="Proteomes" id="UP000192569"/>
    </source>
</evidence>
<keyword evidence="2" id="KW-0012">Acyltransferase</keyword>
<keyword evidence="6" id="KW-1185">Reference proteome</keyword>
<evidence type="ECO:0000256" key="2">
    <source>
        <dbReference type="ARBA" id="ARBA00023315"/>
    </source>
</evidence>
<keyword evidence="1" id="KW-0808">Transferase</keyword>
<dbReference type="OrthoDB" id="9786707at2"/>
<dbReference type="GO" id="GO:0004315">
    <property type="term" value="F:3-oxoacyl-[acyl-carrier-protein] synthase activity"/>
    <property type="evidence" value="ECO:0007669"/>
    <property type="project" value="InterPro"/>
</dbReference>
<dbReference type="STRING" id="698762.SAMN00808754_2805"/>
<evidence type="ECO:0000259" key="3">
    <source>
        <dbReference type="Pfam" id="PF08541"/>
    </source>
</evidence>
<dbReference type="Pfam" id="PF08541">
    <property type="entry name" value="ACP_syn_III_C"/>
    <property type="match status" value="1"/>
</dbReference>
<dbReference type="Gene3D" id="3.40.47.10">
    <property type="match status" value="2"/>
</dbReference>
<reference evidence="5 6" key="1">
    <citation type="submission" date="2017-04" db="EMBL/GenBank/DDBJ databases">
        <authorList>
            <person name="Afonso C.L."/>
            <person name="Miller P.J."/>
            <person name="Scott M.A."/>
            <person name="Spackman E."/>
            <person name="Goraichik I."/>
            <person name="Dimitrov K.M."/>
            <person name="Suarez D.L."/>
            <person name="Swayne D.E."/>
        </authorList>
    </citation>
    <scope>NUCLEOTIDE SEQUENCE [LARGE SCALE GENOMIC DNA]</scope>
    <source>
        <strain evidence="5 6">ToBE</strain>
    </source>
</reference>
<gene>
    <name evidence="5" type="ORF">SAMN00808754_2805</name>
</gene>